<keyword evidence="9" id="KW-1185">Reference proteome</keyword>
<accession>A0A7W6EWL5</accession>
<dbReference type="InterPro" id="IPR009075">
    <property type="entry name" value="AcylCo_DH/oxidase_C"/>
</dbReference>
<keyword evidence="3" id="KW-0285">Flavoprotein</keyword>
<dbReference type="SUPFAM" id="SSF47203">
    <property type="entry name" value="Acyl-CoA dehydrogenase C-terminal domain-like"/>
    <property type="match status" value="1"/>
</dbReference>
<keyword evidence="4" id="KW-0274">FAD</keyword>
<evidence type="ECO:0000256" key="5">
    <source>
        <dbReference type="ARBA" id="ARBA00023002"/>
    </source>
</evidence>
<dbReference type="Proteomes" id="UP000562395">
    <property type="component" value="Unassembled WGS sequence"/>
</dbReference>
<dbReference type="GO" id="GO:0003995">
    <property type="term" value="F:acyl-CoA dehydrogenase activity"/>
    <property type="evidence" value="ECO:0007669"/>
    <property type="project" value="TreeGrafter"/>
</dbReference>
<comment type="cofactor">
    <cofactor evidence="1">
        <name>FAD</name>
        <dbReference type="ChEBI" id="CHEBI:57692"/>
    </cofactor>
</comment>
<dbReference type="GO" id="GO:0050660">
    <property type="term" value="F:flavin adenine dinucleotide binding"/>
    <property type="evidence" value="ECO:0007669"/>
    <property type="project" value="InterPro"/>
</dbReference>
<evidence type="ECO:0000256" key="2">
    <source>
        <dbReference type="ARBA" id="ARBA00009347"/>
    </source>
</evidence>
<dbReference type="PANTHER" id="PTHR43884:SF20">
    <property type="entry name" value="ACYL-COA DEHYDROGENASE FADE28"/>
    <property type="match status" value="1"/>
</dbReference>
<dbReference type="Pfam" id="PF02771">
    <property type="entry name" value="Acyl-CoA_dh_N"/>
    <property type="match status" value="1"/>
</dbReference>
<evidence type="ECO:0000256" key="4">
    <source>
        <dbReference type="ARBA" id="ARBA00022827"/>
    </source>
</evidence>
<evidence type="ECO:0000259" key="7">
    <source>
        <dbReference type="Pfam" id="PF02771"/>
    </source>
</evidence>
<protein>
    <submittedName>
        <fullName evidence="8">Alkylation response protein AidB-like acyl-CoA dehydrogenase</fullName>
    </submittedName>
</protein>
<evidence type="ECO:0000256" key="3">
    <source>
        <dbReference type="ARBA" id="ARBA00022630"/>
    </source>
</evidence>
<comment type="similarity">
    <text evidence="2">Belongs to the acyl-CoA dehydrogenase family.</text>
</comment>
<evidence type="ECO:0000313" key="9">
    <source>
        <dbReference type="Proteomes" id="UP000562395"/>
    </source>
</evidence>
<dbReference type="Gene3D" id="1.20.140.10">
    <property type="entry name" value="Butyryl-CoA Dehydrogenase, subunit A, domain 3"/>
    <property type="match status" value="1"/>
</dbReference>
<evidence type="ECO:0000256" key="1">
    <source>
        <dbReference type="ARBA" id="ARBA00001974"/>
    </source>
</evidence>
<keyword evidence="5" id="KW-0560">Oxidoreductase</keyword>
<dbReference type="SUPFAM" id="SSF56645">
    <property type="entry name" value="Acyl-CoA dehydrogenase NM domain-like"/>
    <property type="match status" value="1"/>
</dbReference>
<comment type="caution">
    <text evidence="8">The sequence shown here is derived from an EMBL/GenBank/DDBJ whole genome shotgun (WGS) entry which is preliminary data.</text>
</comment>
<dbReference type="Gene3D" id="2.40.110.10">
    <property type="entry name" value="Butyryl-CoA Dehydrogenase, subunit A, domain 2"/>
    <property type="match status" value="1"/>
</dbReference>
<dbReference type="Gene3D" id="1.10.540.10">
    <property type="entry name" value="Acyl-CoA dehydrogenase/oxidase, N-terminal domain"/>
    <property type="match status" value="1"/>
</dbReference>
<dbReference type="InterPro" id="IPR037069">
    <property type="entry name" value="AcylCoA_DH/ox_N_sf"/>
</dbReference>
<sequence>MSLIDPEARQAMRESFARLLADRCTEADVRRIMAADTAHDPDLWRAMADLGVLATLIPETFGGLGGGALEAETLMEEAGAALLPGPFFSSAVLATAMLVGSQDDDAKQRLLPALASGEIIGTVALAGPAGLWDATDGEIVVTDGCLLSGSAHYVSDGALADLLLVVTGTGTSRQLYEVTDRTGVALTPLKTFDMTQPLAKLVLDKAEARAIVGADATAIDHALDIARVALAGRQAGAAQRNFDFTVEYLRNRVQFGRPVGGFQAIKHMAADLLIERESALTGARIAAERLAAGADDSAELVAMASFAVSEAQLKIASDSIQLHGGIGFTWDYPAHLYLRRARHDQMFLGSNAHARERFVSILEKTA</sequence>
<dbReference type="AlphaFoldDB" id="A0A7W6EWL5"/>
<proteinExistence type="inferred from homology"/>
<dbReference type="RefSeq" id="WP_183613210.1">
    <property type="nucleotide sequence ID" value="NZ_JACICY010000004.1"/>
</dbReference>
<dbReference type="InterPro" id="IPR013786">
    <property type="entry name" value="AcylCoA_DH/ox_N"/>
</dbReference>
<name>A0A7W6EWL5_9SPHN</name>
<dbReference type="InterPro" id="IPR036250">
    <property type="entry name" value="AcylCo_DH-like_C"/>
</dbReference>
<feature type="domain" description="Acyl-CoA dehydrogenase/oxidase N-terminal" evidence="7">
    <location>
        <begin position="7"/>
        <end position="118"/>
    </location>
</feature>
<feature type="domain" description="Acyl-CoA dehydrogenase/oxidase C-terminal" evidence="6">
    <location>
        <begin position="219"/>
        <end position="356"/>
    </location>
</feature>
<dbReference type="Pfam" id="PF00441">
    <property type="entry name" value="Acyl-CoA_dh_1"/>
    <property type="match status" value="1"/>
</dbReference>
<evidence type="ECO:0000259" key="6">
    <source>
        <dbReference type="Pfam" id="PF00441"/>
    </source>
</evidence>
<organism evidence="8 9">
    <name type="scientific">Novosphingobium hassiacum</name>
    <dbReference type="NCBI Taxonomy" id="173676"/>
    <lineage>
        <taxon>Bacteria</taxon>
        <taxon>Pseudomonadati</taxon>
        <taxon>Pseudomonadota</taxon>
        <taxon>Alphaproteobacteria</taxon>
        <taxon>Sphingomonadales</taxon>
        <taxon>Sphingomonadaceae</taxon>
        <taxon>Novosphingobium</taxon>
    </lineage>
</organism>
<dbReference type="InterPro" id="IPR009100">
    <property type="entry name" value="AcylCoA_DH/oxidase_NM_dom_sf"/>
</dbReference>
<dbReference type="PANTHER" id="PTHR43884">
    <property type="entry name" value="ACYL-COA DEHYDROGENASE"/>
    <property type="match status" value="1"/>
</dbReference>
<gene>
    <name evidence="8" type="ORF">GGQ88_002243</name>
</gene>
<dbReference type="EMBL" id="JACICY010000004">
    <property type="protein sequence ID" value="MBB3860974.1"/>
    <property type="molecule type" value="Genomic_DNA"/>
</dbReference>
<dbReference type="CDD" id="cd00567">
    <property type="entry name" value="ACAD"/>
    <property type="match status" value="1"/>
</dbReference>
<evidence type="ECO:0000313" key="8">
    <source>
        <dbReference type="EMBL" id="MBB3860974.1"/>
    </source>
</evidence>
<reference evidence="8 9" key="1">
    <citation type="submission" date="2020-08" db="EMBL/GenBank/DDBJ databases">
        <title>Genomic Encyclopedia of Type Strains, Phase IV (KMG-IV): sequencing the most valuable type-strain genomes for metagenomic binning, comparative biology and taxonomic classification.</title>
        <authorList>
            <person name="Goeker M."/>
        </authorList>
    </citation>
    <scope>NUCLEOTIDE SEQUENCE [LARGE SCALE GENOMIC DNA]</scope>
    <source>
        <strain evidence="8 9">DSM 14552</strain>
    </source>
</reference>
<dbReference type="InterPro" id="IPR046373">
    <property type="entry name" value="Acyl-CoA_Oxase/DH_mid-dom_sf"/>
</dbReference>